<keyword evidence="2 6" id="KW-0812">Transmembrane</keyword>
<feature type="transmembrane region" description="Helical" evidence="6">
    <location>
        <begin position="69"/>
        <end position="92"/>
    </location>
</feature>
<evidence type="ECO:0000256" key="5">
    <source>
        <dbReference type="ARBA" id="ARBA00038359"/>
    </source>
</evidence>
<dbReference type="Proteomes" id="UP000244855">
    <property type="component" value="Unassembled WGS sequence"/>
</dbReference>
<feature type="transmembrane region" description="Helical" evidence="6">
    <location>
        <begin position="151"/>
        <end position="175"/>
    </location>
</feature>
<dbReference type="InterPro" id="IPR049326">
    <property type="entry name" value="Rhodopsin_dom_fungi"/>
</dbReference>
<feature type="transmembrane region" description="Helical" evidence="6">
    <location>
        <begin position="195"/>
        <end position="216"/>
    </location>
</feature>
<feature type="transmembrane region" description="Helical" evidence="6">
    <location>
        <begin position="236"/>
        <end position="254"/>
    </location>
</feature>
<evidence type="ECO:0000313" key="9">
    <source>
        <dbReference type="Proteomes" id="UP000244855"/>
    </source>
</evidence>
<dbReference type="PANTHER" id="PTHR33048">
    <property type="entry name" value="PTH11-LIKE INTEGRAL MEMBRANE PROTEIN (AFU_ORTHOLOGUE AFUA_5G11245)"/>
    <property type="match status" value="1"/>
</dbReference>
<reference evidence="8 9" key="1">
    <citation type="journal article" date="2018" name="Sci. Rep.">
        <title>Comparative genomics provides insights into the lifestyle and reveals functional heterogeneity of dark septate endophytic fungi.</title>
        <authorList>
            <person name="Knapp D.G."/>
            <person name="Nemeth J.B."/>
            <person name="Barry K."/>
            <person name="Hainaut M."/>
            <person name="Henrissat B."/>
            <person name="Johnson J."/>
            <person name="Kuo A."/>
            <person name="Lim J.H.P."/>
            <person name="Lipzen A."/>
            <person name="Nolan M."/>
            <person name="Ohm R.A."/>
            <person name="Tamas L."/>
            <person name="Grigoriev I.V."/>
            <person name="Spatafora J.W."/>
            <person name="Nagy L.G."/>
            <person name="Kovacs G.M."/>
        </authorList>
    </citation>
    <scope>NUCLEOTIDE SEQUENCE [LARGE SCALE GENOMIC DNA]</scope>
    <source>
        <strain evidence="8 9">DSE2036</strain>
    </source>
</reference>
<proteinExistence type="inferred from homology"/>
<comment type="subcellular location">
    <subcellularLocation>
        <location evidence="1">Membrane</location>
        <topology evidence="1">Multi-pass membrane protein</topology>
    </subcellularLocation>
</comment>
<dbReference type="AlphaFoldDB" id="A0A2V1D643"/>
<keyword evidence="9" id="KW-1185">Reference proteome</keyword>
<gene>
    <name evidence="8" type="ORF">DM02DRAFT_603906</name>
</gene>
<dbReference type="GO" id="GO:0016020">
    <property type="term" value="C:membrane"/>
    <property type="evidence" value="ECO:0007669"/>
    <property type="project" value="UniProtKB-SubCell"/>
</dbReference>
<feature type="transmembrane region" description="Helical" evidence="6">
    <location>
        <begin position="112"/>
        <end position="130"/>
    </location>
</feature>
<dbReference type="InterPro" id="IPR052337">
    <property type="entry name" value="SAT4-like"/>
</dbReference>
<dbReference type="PANTHER" id="PTHR33048:SF47">
    <property type="entry name" value="INTEGRAL MEMBRANE PROTEIN-RELATED"/>
    <property type="match status" value="1"/>
</dbReference>
<dbReference type="EMBL" id="KZ805585">
    <property type="protein sequence ID" value="PVH93501.1"/>
    <property type="molecule type" value="Genomic_DNA"/>
</dbReference>
<evidence type="ECO:0000259" key="7">
    <source>
        <dbReference type="Pfam" id="PF20684"/>
    </source>
</evidence>
<dbReference type="OrthoDB" id="4682787at2759"/>
<evidence type="ECO:0000313" key="8">
    <source>
        <dbReference type="EMBL" id="PVH93501.1"/>
    </source>
</evidence>
<dbReference type="Pfam" id="PF20684">
    <property type="entry name" value="Fung_rhodopsin"/>
    <property type="match status" value="1"/>
</dbReference>
<organism evidence="8 9">
    <name type="scientific">Periconia macrospinosa</name>
    <dbReference type="NCBI Taxonomy" id="97972"/>
    <lineage>
        <taxon>Eukaryota</taxon>
        <taxon>Fungi</taxon>
        <taxon>Dikarya</taxon>
        <taxon>Ascomycota</taxon>
        <taxon>Pezizomycotina</taxon>
        <taxon>Dothideomycetes</taxon>
        <taxon>Pleosporomycetidae</taxon>
        <taxon>Pleosporales</taxon>
        <taxon>Massarineae</taxon>
        <taxon>Periconiaceae</taxon>
        <taxon>Periconia</taxon>
    </lineage>
</organism>
<feature type="domain" description="Rhodopsin" evidence="7">
    <location>
        <begin position="75"/>
        <end position="296"/>
    </location>
</feature>
<sequence length="377" mass="42101">MADLSVVYAALPPEKKAAFQKGPALAPPPGVIPNLINPPNKNALSTGILVATAVVATLAVIVRMYPRFFLVKSIISAWGFFVVWVYYAWGLLTSAGMFVHQWNVPYAMLVDFLYAVLMGSTFYSPVMALVKTTILLDWLHIFIPHRTKDRTAYVIYATLILNIAYYLAGTFVYIFPCNPRKRFWDRTAPGTCINAHAASVAAGIVNVISDYVMLIIPQKIIWNLHMARDQRVGISAIFAIGLFACVCATVRLIYSVKLLMHNEDMTYVMSPVGLWTCGEMASIFLVLGVPSLPRIFKEVQWLQASLTRLRSWTGLSTTRGPHSSKGGLPSWYKKMPTGSKRNDMYSDIEEHTLVETVSKPKGTITRETEVEIRAELR</sequence>
<evidence type="ECO:0000256" key="4">
    <source>
        <dbReference type="ARBA" id="ARBA00023136"/>
    </source>
</evidence>
<keyword evidence="3 6" id="KW-1133">Transmembrane helix</keyword>
<evidence type="ECO:0000256" key="1">
    <source>
        <dbReference type="ARBA" id="ARBA00004141"/>
    </source>
</evidence>
<evidence type="ECO:0000256" key="2">
    <source>
        <dbReference type="ARBA" id="ARBA00022692"/>
    </source>
</evidence>
<protein>
    <recommendedName>
        <fullName evidence="7">Rhodopsin domain-containing protein</fullName>
    </recommendedName>
</protein>
<evidence type="ECO:0000256" key="3">
    <source>
        <dbReference type="ARBA" id="ARBA00022989"/>
    </source>
</evidence>
<accession>A0A2V1D643</accession>
<evidence type="ECO:0000256" key="6">
    <source>
        <dbReference type="SAM" id="Phobius"/>
    </source>
</evidence>
<comment type="similarity">
    <text evidence="5">Belongs to the SAT4 family.</text>
</comment>
<name>A0A2V1D643_9PLEO</name>
<feature type="transmembrane region" description="Helical" evidence="6">
    <location>
        <begin position="266"/>
        <end position="287"/>
    </location>
</feature>
<feature type="transmembrane region" description="Helical" evidence="6">
    <location>
        <begin position="43"/>
        <end position="62"/>
    </location>
</feature>
<keyword evidence="4 6" id="KW-0472">Membrane</keyword>
<dbReference type="STRING" id="97972.A0A2V1D643"/>